<gene>
    <name evidence="2" type="ORF">SteCoe_2643</name>
</gene>
<name>A0A1R2CYT3_9CILI</name>
<evidence type="ECO:0000256" key="1">
    <source>
        <dbReference type="SAM" id="MobiDB-lite"/>
    </source>
</evidence>
<dbReference type="Proteomes" id="UP000187209">
    <property type="component" value="Unassembled WGS sequence"/>
</dbReference>
<reference evidence="2 3" key="1">
    <citation type="submission" date="2016-11" db="EMBL/GenBank/DDBJ databases">
        <title>The macronuclear genome of Stentor coeruleus: a giant cell with tiny introns.</title>
        <authorList>
            <person name="Slabodnick M."/>
            <person name="Ruby J.G."/>
            <person name="Reiff S.B."/>
            <person name="Swart E.C."/>
            <person name="Gosai S."/>
            <person name="Prabakaran S."/>
            <person name="Witkowska E."/>
            <person name="Larue G.E."/>
            <person name="Fisher S."/>
            <person name="Freeman R.M."/>
            <person name="Gunawardena J."/>
            <person name="Chu W."/>
            <person name="Stover N.A."/>
            <person name="Gregory B.D."/>
            <person name="Nowacki M."/>
            <person name="Derisi J."/>
            <person name="Roy S.W."/>
            <person name="Marshall W.F."/>
            <person name="Sood P."/>
        </authorList>
    </citation>
    <scope>NUCLEOTIDE SEQUENCE [LARGE SCALE GENOMIC DNA]</scope>
    <source>
        <strain evidence="2">WM001</strain>
    </source>
</reference>
<proteinExistence type="predicted"/>
<evidence type="ECO:0000313" key="3">
    <source>
        <dbReference type="Proteomes" id="UP000187209"/>
    </source>
</evidence>
<feature type="compositionally biased region" description="Basic and acidic residues" evidence="1">
    <location>
        <begin position="27"/>
        <end position="37"/>
    </location>
</feature>
<evidence type="ECO:0000313" key="2">
    <source>
        <dbReference type="EMBL" id="OMJ94162.1"/>
    </source>
</evidence>
<organism evidence="2 3">
    <name type="scientific">Stentor coeruleus</name>
    <dbReference type="NCBI Taxonomy" id="5963"/>
    <lineage>
        <taxon>Eukaryota</taxon>
        <taxon>Sar</taxon>
        <taxon>Alveolata</taxon>
        <taxon>Ciliophora</taxon>
        <taxon>Postciliodesmatophora</taxon>
        <taxon>Heterotrichea</taxon>
        <taxon>Heterotrichida</taxon>
        <taxon>Stentoridae</taxon>
        <taxon>Stentor</taxon>
    </lineage>
</organism>
<feature type="region of interest" description="Disordered" evidence="1">
    <location>
        <begin position="104"/>
        <end position="130"/>
    </location>
</feature>
<accession>A0A1R2CYT3</accession>
<feature type="region of interest" description="Disordered" evidence="1">
    <location>
        <begin position="1"/>
        <end position="66"/>
    </location>
</feature>
<dbReference type="EMBL" id="MPUH01000030">
    <property type="protein sequence ID" value="OMJ94162.1"/>
    <property type="molecule type" value="Genomic_DNA"/>
</dbReference>
<feature type="compositionally biased region" description="Polar residues" evidence="1">
    <location>
        <begin position="114"/>
        <end position="130"/>
    </location>
</feature>
<protein>
    <submittedName>
        <fullName evidence="2">Uncharacterized protein</fullName>
    </submittedName>
</protein>
<keyword evidence="3" id="KW-1185">Reference proteome</keyword>
<comment type="caution">
    <text evidence="2">The sequence shown here is derived from an EMBL/GenBank/DDBJ whole genome shotgun (WGS) entry which is preliminary data.</text>
</comment>
<feature type="compositionally biased region" description="Basic residues" evidence="1">
    <location>
        <begin position="43"/>
        <end position="53"/>
    </location>
</feature>
<sequence length="255" mass="29319">MELQNSLPFIKIPASPHLHQNLQTENKNSKPESKLSEQPHIIKNTRKKLSKPKHTQESNSHTILPNFIPSKTTEKFEIPNKNDNFTLSSYSKTSSLAPSQLSHLPNIGKDDSNKPISSFPNITTKQNQPFKQESKIKLNKISQISGQTETKFKKTEKIDKNPVFDIKPLIKRTSPKQNLQTSPKNHEDIGKAFHVIEKYGEVAQKNPYDVDWSQKLFKKFFNLNIKIDQNSAALPKLKLIKIRRDNIKHLLKNNK</sequence>
<dbReference type="AlphaFoldDB" id="A0A1R2CYT3"/>